<proteinExistence type="predicted"/>
<organism evidence="1 2">
    <name type="scientific">Albula glossodonta</name>
    <name type="common">roundjaw bonefish</name>
    <dbReference type="NCBI Taxonomy" id="121402"/>
    <lineage>
        <taxon>Eukaryota</taxon>
        <taxon>Metazoa</taxon>
        <taxon>Chordata</taxon>
        <taxon>Craniata</taxon>
        <taxon>Vertebrata</taxon>
        <taxon>Euteleostomi</taxon>
        <taxon>Actinopterygii</taxon>
        <taxon>Neopterygii</taxon>
        <taxon>Teleostei</taxon>
        <taxon>Albuliformes</taxon>
        <taxon>Albulidae</taxon>
        <taxon>Albula</taxon>
    </lineage>
</organism>
<keyword evidence="2" id="KW-1185">Reference proteome</keyword>
<reference evidence="1" key="1">
    <citation type="thesis" date="2021" institute="BYU ScholarsArchive" country="Provo, UT, USA">
        <title>Applications of and Algorithms for Genome Assembly and Genomic Analyses with an Emphasis on Marine Teleosts.</title>
        <authorList>
            <person name="Pickett B.D."/>
        </authorList>
    </citation>
    <scope>NUCLEOTIDE SEQUENCE</scope>
    <source>
        <strain evidence="1">HI-2016</strain>
    </source>
</reference>
<accession>A0A8T2MUR0</accession>
<name>A0A8T2MUR0_9TELE</name>
<dbReference type="AlphaFoldDB" id="A0A8T2MUR0"/>
<gene>
    <name evidence="1" type="ORF">JZ751_021446</name>
</gene>
<evidence type="ECO:0000313" key="1">
    <source>
        <dbReference type="EMBL" id="KAG9330940.1"/>
    </source>
</evidence>
<dbReference type="Proteomes" id="UP000824540">
    <property type="component" value="Unassembled WGS sequence"/>
</dbReference>
<protein>
    <submittedName>
        <fullName evidence="1">Uncharacterized protein</fullName>
    </submittedName>
</protein>
<sequence>MTTTVPKQQNKIKPGACGFVSVYHAGDGLSLGPPKYVMHPLPTSAGAGAPVLFHLVEINSRGHWGSVGHGGALISPLPESPPPHVYTLSRMLPVSPALLLDTPLCYTLPCVSHTPVYRLELVPTSMAAFIFIWLRGVSGLLFHP</sequence>
<dbReference type="EMBL" id="JAFBMS010000420">
    <property type="protein sequence ID" value="KAG9330940.1"/>
    <property type="molecule type" value="Genomic_DNA"/>
</dbReference>
<evidence type="ECO:0000313" key="2">
    <source>
        <dbReference type="Proteomes" id="UP000824540"/>
    </source>
</evidence>
<comment type="caution">
    <text evidence="1">The sequence shown here is derived from an EMBL/GenBank/DDBJ whole genome shotgun (WGS) entry which is preliminary data.</text>
</comment>